<evidence type="ECO:0008006" key="4">
    <source>
        <dbReference type="Google" id="ProtNLM"/>
    </source>
</evidence>
<organism evidence="2 3">
    <name type="scientific">Aphis craccivora</name>
    <name type="common">Cowpea aphid</name>
    <dbReference type="NCBI Taxonomy" id="307492"/>
    <lineage>
        <taxon>Eukaryota</taxon>
        <taxon>Metazoa</taxon>
        <taxon>Ecdysozoa</taxon>
        <taxon>Arthropoda</taxon>
        <taxon>Hexapoda</taxon>
        <taxon>Insecta</taxon>
        <taxon>Pterygota</taxon>
        <taxon>Neoptera</taxon>
        <taxon>Paraneoptera</taxon>
        <taxon>Hemiptera</taxon>
        <taxon>Sternorrhyncha</taxon>
        <taxon>Aphidomorpha</taxon>
        <taxon>Aphidoidea</taxon>
        <taxon>Aphididae</taxon>
        <taxon>Aphidini</taxon>
        <taxon>Aphis</taxon>
        <taxon>Aphis</taxon>
    </lineage>
</organism>
<feature type="chain" id="PRO_5026155866" description="Secreted protein" evidence="1">
    <location>
        <begin position="18"/>
        <end position="106"/>
    </location>
</feature>
<comment type="caution">
    <text evidence="2">The sequence shown here is derived from an EMBL/GenBank/DDBJ whole genome shotgun (WGS) entry which is preliminary data.</text>
</comment>
<keyword evidence="1" id="KW-0732">Signal</keyword>
<evidence type="ECO:0000313" key="2">
    <source>
        <dbReference type="EMBL" id="KAF0762866.1"/>
    </source>
</evidence>
<evidence type="ECO:0000256" key="1">
    <source>
        <dbReference type="SAM" id="SignalP"/>
    </source>
</evidence>
<evidence type="ECO:0000313" key="3">
    <source>
        <dbReference type="Proteomes" id="UP000478052"/>
    </source>
</evidence>
<name>A0A6G0YXN8_APHCR</name>
<dbReference type="EMBL" id="VUJU01002024">
    <property type="protein sequence ID" value="KAF0762866.1"/>
    <property type="molecule type" value="Genomic_DNA"/>
</dbReference>
<proteinExistence type="predicted"/>
<sequence>MYVCVSLCVCVWRFSAANCIDRGARYIVRSFAGGVSVRARAARVGHWRSSGRAFDQGRASPSRQLYRAVHCHCHRVYYTYVGYCISHDTCVYHHCILYIVVHKVVL</sequence>
<gene>
    <name evidence="2" type="ORF">FWK35_00011588</name>
</gene>
<dbReference type="AlphaFoldDB" id="A0A6G0YXN8"/>
<protein>
    <recommendedName>
        <fullName evidence="4">Secreted protein</fullName>
    </recommendedName>
</protein>
<feature type="signal peptide" evidence="1">
    <location>
        <begin position="1"/>
        <end position="17"/>
    </location>
</feature>
<accession>A0A6G0YXN8</accession>
<dbReference type="Proteomes" id="UP000478052">
    <property type="component" value="Unassembled WGS sequence"/>
</dbReference>
<keyword evidence="3" id="KW-1185">Reference proteome</keyword>
<reference evidence="2 3" key="1">
    <citation type="submission" date="2019-08" db="EMBL/GenBank/DDBJ databases">
        <title>Whole genome of Aphis craccivora.</title>
        <authorList>
            <person name="Voronova N.V."/>
            <person name="Shulinski R.S."/>
            <person name="Bandarenka Y.V."/>
            <person name="Zhorov D.G."/>
            <person name="Warner D."/>
        </authorList>
    </citation>
    <scope>NUCLEOTIDE SEQUENCE [LARGE SCALE GENOMIC DNA]</scope>
    <source>
        <strain evidence="2">180601</strain>
        <tissue evidence="2">Whole Body</tissue>
    </source>
</reference>